<evidence type="ECO:0000256" key="1">
    <source>
        <dbReference type="SAM" id="MobiDB-lite"/>
    </source>
</evidence>
<organism evidence="2 3">
    <name type="scientific">Boothiomyces macroporosus</name>
    <dbReference type="NCBI Taxonomy" id="261099"/>
    <lineage>
        <taxon>Eukaryota</taxon>
        <taxon>Fungi</taxon>
        <taxon>Fungi incertae sedis</taxon>
        <taxon>Chytridiomycota</taxon>
        <taxon>Chytridiomycota incertae sedis</taxon>
        <taxon>Chytridiomycetes</taxon>
        <taxon>Rhizophydiales</taxon>
        <taxon>Terramycetaceae</taxon>
        <taxon>Boothiomyces</taxon>
    </lineage>
</organism>
<feature type="compositionally biased region" description="Basic and acidic residues" evidence="1">
    <location>
        <begin position="377"/>
        <end position="396"/>
    </location>
</feature>
<feature type="compositionally biased region" description="Low complexity" evidence="1">
    <location>
        <begin position="729"/>
        <end position="743"/>
    </location>
</feature>
<name>A0AAD5Y695_9FUNG</name>
<feature type="compositionally biased region" description="Polar residues" evidence="1">
    <location>
        <begin position="668"/>
        <end position="678"/>
    </location>
</feature>
<feature type="compositionally biased region" description="Basic and acidic residues" evidence="1">
    <location>
        <begin position="313"/>
        <end position="323"/>
    </location>
</feature>
<feature type="compositionally biased region" description="Polar residues" evidence="1">
    <location>
        <begin position="686"/>
        <end position="697"/>
    </location>
</feature>
<dbReference type="AlphaFoldDB" id="A0AAD5Y695"/>
<feature type="compositionally biased region" description="Basic and acidic residues" evidence="1">
    <location>
        <begin position="709"/>
        <end position="728"/>
    </location>
</feature>
<feature type="compositionally biased region" description="Basic and acidic residues" evidence="1">
    <location>
        <begin position="532"/>
        <end position="552"/>
    </location>
</feature>
<feature type="compositionally biased region" description="Polar residues" evidence="1">
    <location>
        <begin position="158"/>
        <end position="180"/>
    </location>
</feature>
<protein>
    <submittedName>
        <fullName evidence="2">Uncharacterized protein</fullName>
    </submittedName>
</protein>
<dbReference type="EMBL" id="JADGKB010000004">
    <property type="protein sequence ID" value="KAJ3261823.1"/>
    <property type="molecule type" value="Genomic_DNA"/>
</dbReference>
<comment type="caution">
    <text evidence="2">The sequence shown here is derived from an EMBL/GenBank/DDBJ whole genome shotgun (WGS) entry which is preliminary data.</text>
</comment>
<gene>
    <name evidence="2" type="ORF">HK103_004774</name>
</gene>
<keyword evidence="3" id="KW-1185">Reference proteome</keyword>
<feature type="compositionally biased region" description="Basic and acidic residues" evidence="1">
    <location>
        <begin position="453"/>
        <end position="470"/>
    </location>
</feature>
<accession>A0AAD5Y695</accession>
<reference evidence="2" key="1">
    <citation type="submission" date="2020-05" db="EMBL/GenBank/DDBJ databases">
        <title>Phylogenomic resolution of chytrid fungi.</title>
        <authorList>
            <person name="Stajich J.E."/>
            <person name="Amses K."/>
            <person name="Simmons R."/>
            <person name="Seto K."/>
            <person name="Myers J."/>
            <person name="Bonds A."/>
            <person name="Quandt C.A."/>
            <person name="Barry K."/>
            <person name="Liu P."/>
            <person name="Grigoriev I."/>
            <person name="Longcore J.E."/>
            <person name="James T.Y."/>
        </authorList>
    </citation>
    <scope>NUCLEOTIDE SEQUENCE</scope>
    <source>
        <strain evidence="2">PLAUS21</strain>
    </source>
</reference>
<feature type="compositionally biased region" description="Basic and acidic residues" evidence="1">
    <location>
        <begin position="406"/>
        <end position="432"/>
    </location>
</feature>
<sequence>MDLSKLTFVDFSSNKLKYISVEFGEFLVTLAAFEIEKNPWASLELQQLNGGISLEDSKAIINNYLQSAKEKSEYVASIKEPKKKTSILSSPSIGFLKKRPPSGKGGEHRDIASTVSEGKDESDSEASKAKKDVKPTSSIKNKDHEAQMPEAPVLPLKPSNSLSAKGSPKPTSASNHNTPIRKNIEEVHSPTNDIDEGPIPERSGAQLKKIGRAAGPKGRKPPTVEFVVKNAEKEDESKLQPQIEIHHVGSTKKEADEKPTPKHVRGSSEMLNDDSNTGSSTVSKKKGIFGFGGDKNKAGHQLADLFKHNPKAVPDEQETKKNDTLTVDSEPPVIPSKATKPYRPPSTDERVIGQKSSKNKHGGENADSSLKNSKNGSVEEKLDQLAKEEPKKEILVPKKNPLMAELAEHSLKSTKAPEKDQSKEDPKKEILLPKKNPIAAEISELPPKPQRNKAAEPEQQKEEPKKEIIIPKKGVPVIPTDAEVPLRPTKSKEAASQQKEEEGKKEILLPKKNIVTPTTAPIEAPTKLQRNKPTESDPVSKEDPQNAKKTADNESPAKTLKNKVPEESPLQPGFPAKVVLGGGSMRMPKPSAAHAMPSFAPIDDKAETAGESKPIAPQINIAELKNKQIALENSKNAFSENTEIEQIDISPIKRRPAKPSSEARDASKVQSMYETSTVPKREAEPASNSLYDESNSIKPAGVKPAFDLSEMKLKQNNLRKTEPEKEIEAPTLPAKAGKPLAAKQTPNESTDVPPRPAKAAFDKQTDPALPPKPKIVQQQESAPIPPWKAELEKRKQNSNQVQ</sequence>
<feature type="compositionally biased region" description="Basic and acidic residues" evidence="1">
    <location>
        <begin position="230"/>
        <end position="260"/>
    </location>
</feature>
<feature type="region of interest" description="Disordered" evidence="1">
    <location>
        <begin position="89"/>
        <end position="597"/>
    </location>
</feature>
<feature type="compositionally biased region" description="Polar residues" evidence="1">
    <location>
        <begin position="269"/>
        <end position="282"/>
    </location>
</feature>
<feature type="region of interest" description="Disordered" evidence="1">
    <location>
        <begin position="633"/>
        <end position="802"/>
    </location>
</feature>
<evidence type="ECO:0000313" key="3">
    <source>
        <dbReference type="Proteomes" id="UP001210925"/>
    </source>
</evidence>
<dbReference type="Proteomes" id="UP001210925">
    <property type="component" value="Unassembled WGS sequence"/>
</dbReference>
<feature type="compositionally biased region" description="Polar residues" evidence="1">
    <location>
        <begin position="366"/>
        <end position="376"/>
    </location>
</feature>
<feature type="compositionally biased region" description="Basic and acidic residues" evidence="1">
    <location>
        <begin position="105"/>
        <end position="147"/>
    </location>
</feature>
<proteinExistence type="predicted"/>
<feature type="compositionally biased region" description="Basic and acidic residues" evidence="1">
    <location>
        <begin position="490"/>
        <end position="509"/>
    </location>
</feature>
<evidence type="ECO:0000313" key="2">
    <source>
        <dbReference type="EMBL" id="KAJ3261823.1"/>
    </source>
</evidence>